<accession>A0ABW1ZXJ7</accession>
<dbReference type="InterPro" id="IPR008278">
    <property type="entry name" value="4-PPantetheinyl_Trfase_dom"/>
</dbReference>
<proteinExistence type="inferred from homology"/>
<evidence type="ECO:0000313" key="6">
    <source>
        <dbReference type="Proteomes" id="UP001596422"/>
    </source>
</evidence>
<dbReference type="InterPro" id="IPR037143">
    <property type="entry name" value="4-PPantetheinyl_Trfase_dom_sf"/>
</dbReference>
<evidence type="ECO:0000256" key="1">
    <source>
        <dbReference type="ARBA" id="ARBA00010990"/>
    </source>
</evidence>
<gene>
    <name evidence="5" type="ORF">ACFQDL_07415</name>
</gene>
<evidence type="ECO:0000313" key="5">
    <source>
        <dbReference type="EMBL" id="MFC6669933.1"/>
    </source>
</evidence>
<dbReference type="SUPFAM" id="SSF56214">
    <property type="entry name" value="4'-phosphopantetheinyl transferase"/>
    <property type="match status" value="2"/>
</dbReference>
<dbReference type="Gene3D" id="3.90.470.20">
    <property type="entry name" value="4'-phosphopantetheinyl transferase domain"/>
    <property type="match status" value="2"/>
</dbReference>
<dbReference type="EMBL" id="JBHSWE010000001">
    <property type="protein sequence ID" value="MFC6669933.1"/>
    <property type="molecule type" value="Genomic_DNA"/>
</dbReference>
<organism evidence="5 6">
    <name type="scientific">Marinobacterium aestuariivivens</name>
    <dbReference type="NCBI Taxonomy" id="1698799"/>
    <lineage>
        <taxon>Bacteria</taxon>
        <taxon>Pseudomonadati</taxon>
        <taxon>Pseudomonadota</taxon>
        <taxon>Gammaproteobacteria</taxon>
        <taxon>Oceanospirillales</taxon>
        <taxon>Oceanospirillaceae</taxon>
        <taxon>Marinobacterium</taxon>
    </lineage>
</organism>
<dbReference type="RefSeq" id="WP_379908454.1">
    <property type="nucleotide sequence ID" value="NZ_JBHSWE010000001.1"/>
</dbReference>
<reference evidence="6" key="1">
    <citation type="journal article" date="2019" name="Int. J. Syst. Evol. Microbiol.">
        <title>The Global Catalogue of Microorganisms (GCM) 10K type strain sequencing project: providing services to taxonomists for standard genome sequencing and annotation.</title>
        <authorList>
            <consortium name="The Broad Institute Genomics Platform"/>
            <consortium name="The Broad Institute Genome Sequencing Center for Infectious Disease"/>
            <person name="Wu L."/>
            <person name="Ma J."/>
        </authorList>
    </citation>
    <scope>NUCLEOTIDE SEQUENCE [LARGE SCALE GENOMIC DNA]</scope>
    <source>
        <strain evidence="6">NBRC 111756</strain>
    </source>
</reference>
<dbReference type="Pfam" id="PF01648">
    <property type="entry name" value="ACPS"/>
    <property type="match status" value="1"/>
</dbReference>
<dbReference type="GO" id="GO:0016740">
    <property type="term" value="F:transferase activity"/>
    <property type="evidence" value="ECO:0007669"/>
    <property type="project" value="UniProtKB-KW"/>
</dbReference>
<dbReference type="PANTHER" id="PTHR12215">
    <property type="entry name" value="PHOSPHOPANTETHEINE TRANSFERASE"/>
    <property type="match status" value="1"/>
</dbReference>
<evidence type="ECO:0000259" key="4">
    <source>
        <dbReference type="Pfam" id="PF22624"/>
    </source>
</evidence>
<dbReference type="PANTHER" id="PTHR12215:SF10">
    <property type="entry name" value="L-AMINOADIPATE-SEMIALDEHYDE DEHYDROGENASE-PHOSPHOPANTETHEINYL TRANSFERASE"/>
    <property type="match status" value="1"/>
</dbReference>
<comment type="caution">
    <text evidence="5">The sequence shown here is derived from an EMBL/GenBank/DDBJ whole genome shotgun (WGS) entry which is preliminary data.</text>
</comment>
<evidence type="ECO:0000259" key="3">
    <source>
        <dbReference type="Pfam" id="PF01648"/>
    </source>
</evidence>
<dbReference type="InterPro" id="IPR050559">
    <property type="entry name" value="P-Pant_transferase_sf"/>
</dbReference>
<protein>
    <submittedName>
        <fullName evidence="5">4'-phosphopantetheinyl transferase family protein</fullName>
    </submittedName>
</protein>
<keyword evidence="6" id="KW-1185">Reference proteome</keyword>
<comment type="similarity">
    <text evidence="1">Belongs to the P-Pant transferase superfamily. Gsp/Sfp/HetI/AcpT family.</text>
</comment>
<keyword evidence="2 5" id="KW-0808">Transferase</keyword>
<evidence type="ECO:0000256" key="2">
    <source>
        <dbReference type="ARBA" id="ARBA00022679"/>
    </source>
</evidence>
<dbReference type="Pfam" id="PF22624">
    <property type="entry name" value="AASDHPPT_N"/>
    <property type="match status" value="1"/>
</dbReference>
<name>A0ABW1ZXJ7_9GAMM</name>
<dbReference type="Proteomes" id="UP001596422">
    <property type="component" value="Unassembled WGS sequence"/>
</dbReference>
<feature type="domain" description="4'-phosphopantetheinyl transferase N-terminal" evidence="4">
    <location>
        <begin position="29"/>
        <end position="112"/>
    </location>
</feature>
<feature type="domain" description="4'-phosphopantetheinyl transferase" evidence="3">
    <location>
        <begin position="120"/>
        <end position="196"/>
    </location>
</feature>
<dbReference type="InterPro" id="IPR055066">
    <property type="entry name" value="AASDHPPT_N"/>
</dbReference>
<sequence length="262" mass="28768">MDPRNRDNISIWFANTGQFASLLARRPAAVFACISRAERARYEATVSRRARLQFLLGRYLLRHALCAQSGNTRLPAHWKIIADRHGKPGLCRRTTGTMAFNIAHSGDLVAVAFAQGLEPGLDIEPIAASGRFSARQLLSDAQHRHLTGFARARREALLAQVWCIKEAAAKAYGLGLRLPFRTLDFALASLDDRSLSVWQEGSRDGHDGFRFRLLELGERYRLCLAYVSSGQHPVASPGVSLYAFTPPDTTGPGLGAALATQL</sequence>